<evidence type="ECO:0000259" key="2">
    <source>
        <dbReference type="Pfam" id="PF12697"/>
    </source>
</evidence>
<evidence type="ECO:0000313" key="4">
    <source>
        <dbReference type="Proteomes" id="UP001375240"/>
    </source>
</evidence>
<accession>A0AAV9U2C8</accession>
<dbReference type="SUPFAM" id="SSF53474">
    <property type="entry name" value="alpha/beta-Hydrolases"/>
    <property type="match status" value="1"/>
</dbReference>
<reference evidence="3 4" key="1">
    <citation type="submission" date="2019-10" db="EMBL/GenBank/DDBJ databases">
        <authorList>
            <person name="Palmer J.M."/>
        </authorList>
    </citation>
    <scope>NUCLEOTIDE SEQUENCE [LARGE SCALE GENOMIC DNA]</scope>
    <source>
        <strain evidence="3 4">TWF696</strain>
    </source>
</reference>
<dbReference type="Proteomes" id="UP001375240">
    <property type="component" value="Unassembled WGS sequence"/>
</dbReference>
<organism evidence="3 4">
    <name type="scientific">Orbilia brochopaga</name>
    <dbReference type="NCBI Taxonomy" id="3140254"/>
    <lineage>
        <taxon>Eukaryota</taxon>
        <taxon>Fungi</taxon>
        <taxon>Dikarya</taxon>
        <taxon>Ascomycota</taxon>
        <taxon>Pezizomycotina</taxon>
        <taxon>Orbiliomycetes</taxon>
        <taxon>Orbiliales</taxon>
        <taxon>Orbiliaceae</taxon>
        <taxon>Orbilia</taxon>
    </lineage>
</organism>
<dbReference type="Pfam" id="PF12697">
    <property type="entry name" value="Abhydrolase_6"/>
    <property type="match status" value="1"/>
</dbReference>
<sequence length="346" mass="37615">MEAPPSAIPLSVRLPHKPSAHLSCHFFQGTTTTATLVVFLNGLGLPQSGWWPAISNLTAHPPLLTYDRYGQGLTTDTDPQDADPHPSPPGQRHNIVSVVSDLHALITTIYDLRSAIPFVKPPATLPSVQQPTLIFVANSIGCAVARYYAQLYPDTVAALLLLDSYMTDTDFTSLYPDPDAPSFDETTLPDGISVSDIRAAREGMGRLFHPSVVNGEGFWRGDITSLLPHSYEPRLVYHHTKDTKNTSVGEGGEEVEGEEGGPYVTVVGHDWEVFAEESTRMTGMTKAVAMAYTNPAWARYNDGLLKITAEGRAKKLVAEGAGHFIQQGRPDLVADELQLLIEKVDA</sequence>
<evidence type="ECO:0000256" key="1">
    <source>
        <dbReference type="SAM" id="MobiDB-lite"/>
    </source>
</evidence>
<name>A0AAV9U2C8_9PEZI</name>
<evidence type="ECO:0000313" key="3">
    <source>
        <dbReference type="EMBL" id="KAK6332876.1"/>
    </source>
</evidence>
<dbReference type="InterPro" id="IPR000073">
    <property type="entry name" value="AB_hydrolase_1"/>
</dbReference>
<protein>
    <recommendedName>
        <fullName evidence="2">AB hydrolase-1 domain-containing protein</fullName>
    </recommendedName>
</protein>
<dbReference type="Gene3D" id="3.40.50.1820">
    <property type="entry name" value="alpha/beta hydrolase"/>
    <property type="match status" value="1"/>
</dbReference>
<dbReference type="AlphaFoldDB" id="A0AAV9U2C8"/>
<gene>
    <name evidence="3" type="ORF">TWF696_002896</name>
</gene>
<feature type="domain" description="AB hydrolase-1" evidence="2">
    <location>
        <begin position="37"/>
        <end position="335"/>
    </location>
</feature>
<feature type="region of interest" description="Disordered" evidence="1">
    <location>
        <begin position="68"/>
        <end position="92"/>
    </location>
</feature>
<dbReference type="EMBL" id="JAVHNQ010000014">
    <property type="protein sequence ID" value="KAK6332876.1"/>
    <property type="molecule type" value="Genomic_DNA"/>
</dbReference>
<proteinExistence type="predicted"/>
<keyword evidence="4" id="KW-1185">Reference proteome</keyword>
<dbReference type="InterPro" id="IPR029058">
    <property type="entry name" value="AB_hydrolase_fold"/>
</dbReference>
<comment type="caution">
    <text evidence="3">The sequence shown here is derived from an EMBL/GenBank/DDBJ whole genome shotgun (WGS) entry which is preliminary data.</text>
</comment>